<dbReference type="EMBL" id="JADCNL010000013">
    <property type="protein sequence ID" value="KAG0455177.1"/>
    <property type="molecule type" value="Genomic_DNA"/>
</dbReference>
<evidence type="ECO:0000313" key="4">
    <source>
        <dbReference type="Proteomes" id="UP000639772"/>
    </source>
</evidence>
<protein>
    <submittedName>
        <fullName evidence="2">Uncharacterized protein</fullName>
    </submittedName>
</protein>
<dbReference type="Proteomes" id="UP000639772">
    <property type="component" value="Chromosome 13"/>
</dbReference>
<gene>
    <name evidence="2" type="ORF">HPP92_024017</name>
    <name evidence="1" type="ORF">HPP92_024469</name>
</gene>
<dbReference type="Proteomes" id="UP000636800">
    <property type="component" value="Chromosome 13"/>
</dbReference>
<organism evidence="2 4">
    <name type="scientific">Vanilla planifolia</name>
    <name type="common">Vanilla</name>
    <dbReference type="NCBI Taxonomy" id="51239"/>
    <lineage>
        <taxon>Eukaryota</taxon>
        <taxon>Viridiplantae</taxon>
        <taxon>Streptophyta</taxon>
        <taxon>Embryophyta</taxon>
        <taxon>Tracheophyta</taxon>
        <taxon>Spermatophyta</taxon>
        <taxon>Magnoliopsida</taxon>
        <taxon>Liliopsida</taxon>
        <taxon>Asparagales</taxon>
        <taxon>Orchidaceae</taxon>
        <taxon>Vanilloideae</taxon>
        <taxon>Vanilleae</taxon>
        <taxon>Vanilla</taxon>
    </lineage>
</organism>
<accession>A0A835PMS7</accession>
<dbReference type="AlphaFoldDB" id="A0A835PMS7"/>
<evidence type="ECO:0000313" key="3">
    <source>
        <dbReference type="Proteomes" id="UP000636800"/>
    </source>
</evidence>
<sequence>MRTISSSIPPRLQAGGHNCVASQSIPRYFIQALNRNFLSTTSLIKAQSTASPSIGQCKRYFAEHPHLKDEFGSWTRCQAASRTDPATRPYRRYPSRMINIASEQFMLSSIALERERTWGEPKKRGFFFRALYSRSSIAQHRKRGFQRRIAASSIDLIPARRSR</sequence>
<keyword evidence="3" id="KW-1185">Reference proteome</keyword>
<comment type="caution">
    <text evidence="2">The sequence shown here is derived from an EMBL/GenBank/DDBJ whole genome shotgun (WGS) entry which is preliminary data.</text>
</comment>
<reference evidence="3 4" key="1">
    <citation type="journal article" date="2020" name="Nat. Food">
        <title>A phased Vanilla planifolia genome enables genetic improvement of flavour and production.</title>
        <authorList>
            <person name="Hasing T."/>
            <person name="Tang H."/>
            <person name="Brym M."/>
            <person name="Khazi F."/>
            <person name="Huang T."/>
            <person name="Chambers A.H."/>
        </authorList>
    </citation>
    <scope>NUCLEOTIDE SEQUENCE [LARGE SCALE GENOMIC DNA]</scope>
    <source>
        <tissue evidence="2">Leaf</tissue>
    </source>
</reference>
<dbReference type="EMBL" id="JADCNM010000013">
    <property type="protein sequence ID" value="KAG0456229.1"/>
    <property type="molecule type" value="Genomic_DNA"/>
</dbReference>
<proteinExistence type="predicted"/>
<name>A0A835PMS7_VANPL</name>
<evidence type="ECO:0000313" key="2">
    <source>
        <dbReference type="EMBL" id="KAG0456229.1"/>
    </source>
</evidence>
<evidence type="ECO:0000313" key="1">
    <source>
        <dbReference type="EMBL" id="KAG0455177.1"/>
    </source>
</evidence>